<evidence type="ECO:0000256" key="4">
    <source>
        <dbReference type="SAM" id="SignalP"/>
    </source>
</evidence>
<evidence type="ECO:0000313" key="8">
    <source>
        <dbReference type="Proteomes" id="UP000316921"/>
    </source>
</evidence>
<reference evidence="7 8" key="1">
    <citation type="submission" date="2019-02" db="EMBL/GenBank/DDBJ databases">
        <title>Deep-cultivation of Planctomycetes and their phenomic and genomic characterization uncovers novel biology.</title>
        <authorList>
            <person name="Wiegand S."/>
            <person name="Jogler M."/>
            <person name="Boedeker C."/>
            <person name="Pinto D."/>
            <person name="Vollmers J."/>
            <person name="Rivas-Marin E."/>
            <person name="Kohn T."/>
            <person name="Peeters S.H."/>
            <person name="Heuer A."/>
            <person name="Rast P."/>
            <person name="Oberbeckmann S."/>
            <person name="Bunk B."/>
            <person name="Jeske O."/>
            <person name="Meyerdierks A."/>
            <person name="Storesund J.E."/>
            <person name="Kallscheuer N."/>
            <person name="Luecker S."/>
            <person name="Lage O.M."/>
            <person name="Pohl T."/>
            <person name="Merkel B.J."/>
            <person name="Hornburger P."/>
            <person name="Mueller R.-W."/>
            <person name="Bruemmer F."/>
            <person name="Labrenz M."/>
            <person name="Spormann A.M."/>
            <person name="Op den Camp H."/>
            <person name="Overmann J."/>
            <person name="Amann R."/>
            <person name="Jetten M.S.M."/>
            <person name="Mascher T."/>
            <person name="Medema M.H."/>
            <person name="Devos D.P."/>
            <person name="Kaster A.-K."/>
            <person name="Ovreas L."/>
            <person name="Rohde M."/>
            <person name="Galperin M.Y."/>
            <person name="Jogler C."/>
        </authorList>
    </citation>
    <scope>NUCLEOTIDE SEQUENCE [LARGE SCALE GENOMIC DNA]</scope>
    <source>
        <strain evidence="7 8">Pla133</strain>
    </source>
</reference>
<feature type="domain" description="D-isomer specific 2-hydroxyacid dehydrogenase catalytic" evidence="5">
    <location>
        <begin position="57"/>
        <end position="366"/>
    </location>
</feature>
<dbReference type="KEGG" id="pbap:Pla133_05250"/>
<keyword evidence="7" id="KW-0670">Pyruvate</keyword>
<dbReference type="Gene3D" id="3.40.50.720">
    <property type="entry name" value="NAD(P)-binding Rossmann-like Domain"/>
    <property type="match status" value="2"/>
</dbReference>
<dbReference type="PROSITE" id="PS00671">
    <property type="entry name" value="D_2_HYDROXYACID_DH_3"/>
    <property type="match status" value="1"/>
</dbReference>
<comment type="similarity">
    <text evidence="3">Belongs to the D-isomer specific 2-hydroxyacid dehydrogenase family.</text>
</comment>
<dbReference type="GO" id="GO:0051287">
    <property type="term" value="F:NAD binding"/>
    <property type="evidence" value="ECO:0007669"/>
    <property type="project" value="InterPro"/>
</dbReference>
<feature type="chain" id="PRO_5021991087" evidence="4">
    <location>
        <begin position="27"/>
        <end position="372"/>
    </location>
</feature>
<accession>A0A518BEQ3</accession>
<dbReference type="PANTHER" id="PTHR43333:SF1">
    <property type="entry name" value="D-ISOMER SPECIFIC 2-HYDROXYACID DEHYDROGENASE NAD-BINDING DOMAIN-CONTAINING PROTEIN"/>
    <property type="match status" value="1"/>
</dbReference>
<feature type="domain" description="D-isomer specific 2-hydroxyacid dehydrogenase NAD-binding" evidence="6">
    <location>
        <begin position="158"/>
        <end position="335"/>
    </location>
</feature>
<dbReference type="FunFam" id="3.40.50.720:FF:000363">
    <property type="entry name" value="D-isomer specific 2-hydroxyacid dehydrogenase"/>
    <property type="match status" value="1"/>
</dbReference>
<dbReference type="PANTHER" id="PTHR43333">
    <property type="entry name" value="2-HACID_DH_C DOMAIN-CONTAINING PROTEIN"/>
    <property type="match status" value="1"/>
</dbReference>
<proteinExistence type="inferred from homology"/>
<keyword evidence="8" id="KW-1185">Reference proteome</keyword>
<evidence type="ECO:0000313" key="7">
    <source>
        <dbReference type="EMBL" id="QDU65460.1"/>
    </source>
</evidence>
<sequence length="372" mass="40088" precursor="true">MQIQARHAGRALAVLALLLGSCASPGDPIEALTIAPGAERGSTVAVDPAFVNGPLVYLTSAIDDDEIAELTAGREDRIEIIGEQTRESVLRYAGRAHGIDAHLLSEEFLAAAPNLAWVQSYSAGVERYIELDGLTSRPEVVLTNAKGVHGPVIAEHVFAMLLAQLRGLYAYAEAQVRENWDRDAAPETASLAGRTMLVAGMGGIGSQVAQRAHAFDMRVLATVRTERPAPDYVDVLATGDRLDELLAQTDVLVICLPLTDETRGMFDARRLNLLRPGAFVVNIARGPILDTDALLAALDSGHLAGACLDVTDPEPLPPGHELWWHEGVTITPHVAGRAELTVERRDVLVRENMERFIAGEPLLNVVDRELGY</sequence>
<gene>
    <name evidence="7" type="primary">ghrB</name>
    <name evidence="7" type="ORF">Pla133_05250</name>
</gene>
<keyword evidence="1 3" id="KW-0560">Oxidoreductase</keyword>
<keyword evidence="4" id="KW-0732">Signal</keyword>
<name>A0A518BEQ3_9BACT</name>
<evidence type="ECO:0000259" key="5">
    <source>
        <dbReference type="Pfam" id="PF00389"/>
    </source>
</evidence>
<evidence type="ECO:0000256" key="3">
    <source>
        <dbReference type="RuleBase" id="RU003719"/>
    </source>
</evidence>
<dbReference type="Proteomes" id="UP000316921">
    <property type="component" value="Chromosome"/>
</dbReference>
<dbReference type="GO" id="GO:0030267">
    <property type="term" value="F:glyoxylate reductase (NADPH) activity"/>
    <property type="evidence" value="ECO:0007669"/>
    <property type="project" value="UniProtKB-EC"/>
</dbReference>
<dbReference type="Pfam" id="PF00389">
    <property type="entry name" value="2-Hacid_dh"/>
    <property type="match status" value="1"/>
</dbReference>
<dbReference type="InterPro" id="IPR036291">
    <property type="entry name" value="NAD(P)-bd_dom_sf"/>
</dbReference>
<protein>
    <submittedName>
        <fullName evidence="7">Glyoxylate/hydroxypyruvate reductase B</fullName>
        <ecNumber evidence="7">1.1.1.79</ecNumber>
    </submittedName>
</protein>
<feature type="signal peptide" evidence="4">
    <location>
        <begin position="1"/>
        <end position="26"/>
    </location>
</feature>
<dbReference type="Pfam" id="PF02826">
    <property type="entry name" value="2-Hacid_dh_C"/>
    <property type="match status" value="1"/>
</dbReference>
<evidence type="ECO:0000259" key="6">
    <source>
        <dbReference type="Pfam" id="PF02826"/>
    </source>
</evidence>
<organism evidence="7 8">
    <name type="scientific">Engelhardtia mirabilis</name>
    <dbReference type="NCBI Taxonomy" id="2528011"/>
    <lineage>
        <taxon>Bacteria</taxon>
        <taxon>Pseudomonadati</taxon>
        <taxon>Planctomycetota</taxon>
        <taxon>Planctomycetia</taxon>
        <taxon>Planctomycetia incertae sedis</taxon>
        <taxon>Engelhardtia</taxon>
    </lineage>
</organism>
<dbReference type="InterPro" id="IPR006139">
    <property type="entry name" value="D-isomer_2_OHA_DH_cat_dom"/>
</dbReference>
<dbReference type="PROSITE" id="PS51257">
    <property type="entry name" value="PROKAR_LIPOPROTEIN"/>
    <property type="match status" value="1"/>
</dbReference>
<evidence type="ECO:0000256" key="1">
    <source>
        <dbReference type="ARBA" id="ARBA00023002"/>
    </source>
</evidence>
<dbReference type="EMBL" id="CP036287">
    <property type="protein sequence ID" value="QDU65460.1"/>
    <property type="molecule type" value="Genomic_DNA"/>
</dbReference>
<dbReference type="SUPFAM" id="SSF52283">
    <property type="entry name" value="Formate/glycerate dehydrogenase catalytic domain-like"/>
    <property type="match status" value="1"/>
</dbReference>
<dbReference type="InterPro" id="IPR029753">
    <property type="entry name" value="D-isomer_DH_CS"/>
</dbReference>
<dbReference type="RefSeq" id="WP_419192053.1">
    <property type="nucleotide sequence ID" value="NZ_CP036287.1"/>
</dbReference>
<dbReference type="InterPro" id="IPR006140">
    <property type="entry name" value="D-isomer_DH_NAD-bd"/>
</dbReference>
<dbReference type="EC" id="1.1.1.79" evidence="7"/>
<dbReference type="AlphaFoldDB" id="A0A518BEQ3"/>
<dbReference type="CDD" id="cd05300">
    <property type="entry name" value="2-Hacid_dh_1"/>
    <property type="match status" value="1"/>
</dbReference>
<evidence type="ECO:0000256" key="2">
    <source>
        <dbReference type="ARBA" id="ARBA00023027"/>
    </source>
</evidence>
<dbReference type="SUPFAM" id="SSF51735">
    <property type="entry name" value="NAD(P)-binding Rossmann-fold domains"/>
    <property type="match status" value="1"/>
</dbReference>
<keyword evidence="2" id="KW-0520">NAD</keyword>